<feature type="region of interest" description="Disordered" evidence="1">
    <location>
        <begin position="32"/>
        <end position="76"/>
    </location>
</feature>
<dbReference type="AlphaFoldDB" id="A0A238YZV7"/>
<accession>A0A238YZV7</accession>
<dbReference type="EMBL" id="FZNO01000023">
    <property type="protein sequence ID" value="SNR76173.1"/>
    <property type="molecule type" value="Genomic_DNA"/>
</dbReference>
<organism evidence="2 3">
    <name type="scientific">Blastococcus mobilis</name>
    <dbReference type="NCBI Taxonomy" id="1938746"/>
    <lineage>
        <taxon>Bacteria</taxon>
        <taxon>Bacillati</taxon>
        <taxon>Actinomycetota</taxon>
        <taxon>Actinomycetes</taxon>
        <taxon>Geodermatophilales</taxon>
        <taxon>Geodermatophilaceae</taxon>
        <taxon>Blastococcus</taxon>
    </lineage>
</organism>
<keyword evidence="3" id="KW-1185">Reference proteome</keyword>
<evidence type="ECO:0000256" key="1">
    <source>
        <dbReference type="SAM" id="MobiDB-lite"/>
    </source>
</evidence>
<feature type="compositionally biased region" description="Low complexity" evidence="1">
    <location>
        <begin position="43"/>
        <end position="55"/>
    </location>
</feature>
<reference evidence="2 3" key="1">
    <citation type="submission" date="2017-06" db="EMBL/GenBank/DDBJ databases">
        <authorList>
            <person name="Kim H.J."/>
            <person name="Triplett B.A."/>
        </authorList>
    </citation>
    <scope>NUCLEOTIDE SEQUENCE [LARGE SCALE GENOMIC DNA]</scope>
    <source>
        <strain evidence="2 3">DSM 44272</strain>
    </source>
</reference>
<proteinExistence type="predicted"/>
<evidence type="ECO:0000313" key="2">
    <source>
        <dbReference type="EMBL" id="SNR76173.1"/>
    </source>
</evidence>
<protein>
    <submittedName>
        <fullName evidence="2">Uncharacterized protein</fullName>
    </submittedName>
</protein>
<evidence type="ECO:0000313" key="3">
    <source>
        <dbReference type="Proteomes" id="UP000198403"/>
    </source>
</evidence>
<sequence>MRRRDRIVGDMREGDPVTVDLAAAGFLADAARVPGRRRPDPPVGGRRPGPVRAAVDGARPSVLDRCAGPSLRTAGR</sequence>
<gene>
    <name evidence="2" type="ORF">SAMN06272737_12364</name>
</gene>
<name>A0A238YZV7_9ACTN</name>
<dbReference type="Proteomes" id="UP000198403">
    <property type="component" value="Unassembled WGS sequence"/>
</dbReference>